<feature type="signal peptide" evidence="2">
    <location>
        <begin position="1"/>
        <end position="20"/>
    </location>
</feature>
<dbReference type="PIRSF" id="PIRSF017082">
    <property type="entry name" value="YflP"/>
    <property type="match status" value="1"/>
</dbReference>
<dbReference type="Gene3D" id="3.40.190.150">
    <property type="entry name" value="Bordetella uptake gene, domain 1"/>
    <property type="match status" value="1"/>
</dbReference>
<dbReference type="RefSeq" id="WP_170051989.1">
    <property type="nucleotide sequence ID" value="NZ_JABBKX010000001.1"/>
</dbReference>
<dbReference type="PANTHER" id="PTHR42928">
    <property type="entry name" value="TRICARBOXYLATE-BINDING PROTEIN"/>
    <property type="match status" value="1"/>
</dbReference>
<dbReference type="Proteomes" id="UP000548582">
    <property type="component" value="Unassembled WGS sequence"/>
</dbReference>
<protein>
    <submittedName>
        <fullName evidence="3">Tripartite tricarboxylate transporter substrate binding protein</fullName>
    </submittedName>
</protein>
<comment type="similarity">
    <text evidence="1">Belongs to the UPF0065 (bug) family.</text>
</comment>
<dbReference type="SUPFAM" id="SSF53850">
    <property type="entry name" value="Periplasmic binding protein-like II"/>
    <property type="match status" value="1"/>
</dbReference>
<keyword evidence="4" id="KW-1185">Reference proteome</keyword>
<evidence type="ECO:0000256" key="2">
    <source>
        <dbReference type="SAM" id="SignalP"/>
    </source>
</evidence>
<dbReference type="EMBL" id="JABBKX010000001">
    <property type="protein sequence ID" value="NMJ39661.1"/>
    <property type="molecule type" value="Genomic_DNA"/>
</dbReference>
<evidence type="ECO:0000313" key="3">
    <source>
        <dbReference type="EMBL" id="NMJ39661.1"/>
    </source>
</evidence>
<evidence type="ECO:0000256" key="1">
    <source>
        <dbReference type="ARBA" id="ARBA00006987"/>
    </source>
</evidence>
<accession>A0A848E5I8</accession>
<dbReference type="PANTHER" id="PTHR42928:SF5">
    <property type="entry name" value="BLR1237 PROTEIN"/>
    <property type="match status" value="1"/>
</dbReference>
<feature type="chain" id="PRO_5032804515" evidence="2">
    <location>
        <begin position="21"/>
        <end position="328"/>
    </location>
</feature>
<gene>
    <name evidence="3" type="ORF">GWK16_00295</name>
</gene>
<sequence>MIRRMILGAALALAALPALAQPRAPGTDYPNRPVRIVVALAPGGNADINARLVATALSQRLGQQFVVENRPSGGGTVAFETVAQTPPDGYTLLVGALGSHTLNVGLYGDRLRVHPLTGVDHITISSHSAIVLVVNNNFPARTLAEFRQQVAANPGRFDYGSSGNGTTGHIAAALMLHLMGVQAQHVPYRGSAAAFQDLLAGRTAFQADTISFVTEPIRTGQVRGLVIATPERSPMIPDVPTAAEAGLPAFQATTWTPWSTTLGTPMVIRQFLYEQIAEVLKQPDVRDRLIALGNTIPQGMTPDATRAFIASEIEKWVPVVRATGARVD</sequence>
<dbReference type="Gene3D" id="3.40.190.10">
    <property type="entry name" value="Periplasmic binding protein-like II"/>
    <property type="match status" value="1"/>
</dbReference>
<reference evidence="3 4" key="1">
    <citation type="submission" date="2020-03" db="EMBL/GenBank/DDBJ databases">
        <authorList>
            <person name="Sun Q."/>
        </authorList>
    </citation>
    <scope>NUCLEOTIDE SEQUENCE [LARGE SCALE GENOMIC DNA]</scope>
    <source>
        <strain evidence="3 4">JC162</strain>
    </source>
</reference>
<dbReference type="AlphaFoldDB" id="A0A848E5I8"/>
<name>A0A848E5I8_9PROT</name>
<organism evidence="3 4">
    <name type="scientific">Neoroseomonas marina</name>
    <dbReference type="NCBI Taxonomy" id="1232220"/>
    <lineage>
        <taxon>Bacteria</taxon>
        <taxon>Pseudomonadati</taxon>
        <taxon>Pseudomonadota</taxon>
        <taxon>Alphaproteobacteria</taxon>
        <taxon>Acetobacterales</taxon>
        <taxon>Acetobacteraceae</taxon>
        <taxon>Neoroseomonas</taxon>
    </lineage>
</organism>
<dbReference type="InterPro" id="IPR005064">
    <property type="entry name" value="BUG"/>
</dbReference>
<dbReference type="Pfam" id="PF03401">
    <property type="entry name" value="TctC"/>
    <property type="match status" value="1"/>
</dbReference>
<proteinExistence type="inferred from homology"/>
<dbReference type="InterPro" id="IPR042100">
    <property type="entry name" value="Bug_dom1"/>
</dbReference>
<keyword evidence="2" id="KW-0732">Signal</keyword>
<comment type="caution">
    <text evidence="3">The sequence shown here is derived from an EMBL/GenBank/DDBJ whole genome shotgun (WGS) entry which is preliminary data.</text>
</comment>
<evidence type="ECO:0000313" key="4">
    <source>
        <dbReference type="Proteomes" id="UP000548582"/>
    </source>
</evidence>
<dbReference type="CDD" id="cd07012">
    <property type="entry name" value="PBP2_Bug_TTT"/>
    <property type="match status" value="1"/>
</dbReference>